<proteinExistence type="predicted"/>
<protein>
    <submittedName>
        <fullName evidence="2">Uncharacterized protein</fullName>
    </submittedName>
</protein>
<dbReference type="RefSeq" id="WP_013192664.1">
    <property type="nucleotide sequence ID" value="NC_014248.1"/>
</dbReference>
<organism evidence="2 3">
    <name type="scientific">Nostoc azollae (strain 0708)</name>
    <name type="common">Anabaena azollae (strain 0708)</name>
    <dbReference type="NCBI Taxonomy" id="551115"/>
    <lineage>
        <taxon>Bacteria</taxon>
        <taxon>Bacillati</taxon>
        <taxon>Cyanobacteriota</taxon>
        <taxon>Cyanophyceae</taxon>
        <taxon>Nostocales</taxon>
        <taxon>Nostocaceae</taxon>
        <taxon>Trichormus</taxon>
    </lineage>
</organism>
<feature type="region of interest" description="Disordered" evidence="1">
    <location>
        <begin position="39"/>
        <end position="68"/>
    </location>
</feature>
<accession>D7DWJ0</accession>
<dbReference type="KEGG" id="naz:Aazo_4287"/>
<dbReference type="eggNOG" id="COG3385">
    <property type="taxonomic scope" value="Bacteria"/>
</dbReference>
<evidence type="ECO:0000256" key="1">
    <source>
        <dbReference type="SAM" id="MobiDB-lite"/>
    </source>
</evidence>
<dbReference type="Proteomes" id="UP000001511">
    <property type="component" value="Chromosome"/>
</dbReference>
<reference evidence="2 3" key="1">
    <citation type="journal article" date="2010" name="PLoS ONE">
        <title>Genome erosion in a nitrogen-fixing vertically transmitted endosymbiotic multicellular cyanobacterium.</title>
        <authorList>
            <person name="Ran L."/>
            <person name="Larsson J."/>
            <person name="Vigil-Stenman T."/>
            <person name="Nylander J.A."/>
            <person name="Ininbergs K."/>
            <person name="Zheng W.W."/>
            <person name="Lapidus A."/>
            <person name="Lowry S."/>
            <person name="Haselkorn R."/>
            <person name="Bergman B."/>
        </authorList>
    </citation>
    <scope>NUCLEOTIDE SEQUENCE [LARGE SCALE GENOMIC DNA]</scope>
    <source>
        <strain evidence="2 3">0708</strain>
    </source>
</reference>
<sequence length="85" mass="9577">MLAHTQELVYTLSELMPTHYEKQNQEAMFGLFLEAQGHPLPEHSKTKSASAGQPISQHSTLVNKGKDTDRSIMQLNMKLVKENVI</sequence>
<feature type="compositionally biased region" description="Polar residues" evidence="1">
    <location>
        <begin position="47"/>
        <end position="62"/>
    </location>
</feature>
<dbReference type="AlphaFoldDB" id="D7DWJ0"/>
<evidence type="ECO:0000313" key="2">
    <source>
        <dbReference type="EMBL" id="ADI65653.1"/>
    </source>
</evidence>
<evidence type="ECO:0000313" key="3">
    <source>
        <dbReference type="Proteomes" id="UP000001511"/>
    </source>
</evidence>
<gene>
    <name evidence="2" type="ordered locus">Aazo_4287</name>
</gene>
<dbReference type="OrthoDB" id="527031at2"/>
<name>D7DWJ0_NOSA0</name>
<keyword evidence="3" id="KW-1185">Reference proteome</keyword>
<dbReference type="EMBL" id="CP002059">
    <property type="protein sequence ID" value="ADI65653.1"/>
    <property type="molecule type" value="Genomic_DNA"/>
</dbReference>
<dbReference type="HOGENOM" id="CLU_2509377_0_0_3"/>